<dbReference type="SUPFAM" id="SSF111369">
    <property type="entry name" value="HlyD-like secretion proteins"/>
    <property type="match status" value="1"/>
</dbReference>
<accession>A0A5K7YF59</accession>
<feature type="region of interest" description="Disordered" evidence="3">
    <location>
        <begin position="1"/>
        <end position="25"/>
    </location>
</feature>
<keyword evidence="4" id="KW-0812">Transmembrane</keyword>
<dbReference type="Proteomes" id="UP000427906">
    <property type="component" value="Chromosome"/>
</dbReference>
<keyword evidence="4" id="KW-1133">Transmembrane helix</keyword>
<dbReference type="PANTHER" id="PTHR30469:SF12">
    <property type="entry name" value="MULTIDRUG RESISTANCE PROTEIN MDTA"/>
    <property type="match status" value="1"/>
</dbReference>
<dbReference type="Gene3D" id="2.40.30.170">
    <property type="match status" value="1"/>
</dbReference>
<dbReference type="RefSeq" id="WP_167527664.1">
    <property type="nucleotide sequence ID" value="NZ_AP021874.1"/>
</dbReference>
<name>A0A5K7YF59_9BACT</name>
<evidence type="ECO:0000313" key="6">
    <source>
        <dbReference type="EMBL" id="BBO67666.1"/>
    </source>
</evidence>
<dbReference type="Gene3D" id="2.40.420.20">
    <property type="match status" value="1"/>
</dbReference>
<dbReference type="KEGG" id="dalk:DSCA_15960"/>
<dbReference type="InterPro" id="IPR006143">
    <property type="entry name" value="RND_pump_MFP"/>
</dbReference>
<dbReference type="EMBL" id="AP021874">
    <property type="protein sequence ID" value="BBO67666.1"/>
    <property type="molecule type" value="Genomic_DNA"/>
</dbReference>
<dbReference type="GO" id="GO:0015562">
    <property type="term" value="F:efflux transmembrane transporter activity"/>
    <property type="evidence" value="ECO:0007669"/>
    <property type="project" value="TreeGrafter"/>
</dbReference>
<dbReference type="Gene3D" id="1.10.287.470">
    <property type="entry name" value="Helix hairpin bin"/>
    <property type="match status" value="1"/>
</dbReference>
<sequence length="432" mass="46437">MPSEQEISTDHNQEGLLAGAEGGDGRHPAKTMIRTLVPLGILAVGAAIGFWLMETSPQAKPRPQVNNATLVGVKPVDYGPRQTVISGMGTVTAAHHVDLKPQVSGEIIELNRNLVPGGHFRRGETLLKIDPTDYRLTVRQLTTDVAKAESDLQLEQGNQLVAQKEYHLLGETVSDVEKALMLRRPQLENLRATLEAAQAKLEQARVDLARTRIKAPFNAVVQARSADLGARAGESTVLASLVGTDAYWVKVSVPVSQLRWIQIPQTGGDQGAPVRIYDTAAWGDGVCRQGRVIRLEAELEAQGRMAQLLVRVDDPLSLQPDNTGQPPMLIGSYVRVEIEGRAVASAAAIDREFIRNGSDVWIMEENGNLSVRPVEIAFRGIDYILVTGGISPGENLVVTDLAAPVAGMPLRTTDDTTGQTATGPTGKQGGRS</sequence>
<dbReference type="Gene3D" id="2.40.50.100">
    <property type="match status" value="1"/>
</dbReference>
<feature type="domain" description="Multidrug resistance protein MdtA-like barrel-sandwich hybrid" evidence="5">
    <location>
        <begin position="96"/>
        <end position="231"/>
    </location>
</feature>
<feature type="coiled-coil region" evidence="2">
    <location>
        <begin position="184"/>
        <end position="214"/>
    </location>
</feature>
<evidence type="ECO:0000256" key="3">
    <source>
        <dbReference type="SAM" id="MobiDB-lite"/>
    </source>
</evidence>
<evidence type="ECO:0000256" key="1">
    <source>
        <dbReference type="ARBA" id="ARBA00009477"/>
    </source>
</evidence>
<feature type="compositionally biased region" description="Low complexity" evidence="3">
    <location>
        <begin position="415"/>
        <end position="425"/>
    </location>
</feature>
<dbReference type="PANTHER" id="PTHR30469">
    <property type="entry name" value="MULTIDRUG RESISTANCE PROTEIN MDTA"/>
    <property type="match status" value="1"/>
</dbReference>
<feature type="transmembrane region" description="Helical" evidence="4">
    <location>
        <begin position="36"/>
        <end position="53"/>
    </location>
</feature>
<evidence type="ECO:0000313" key="7">
    <source>
        <dbReference type="Proteomes" id="UP000427906"/>
    </source>
</evidence>
<dbReference type="GO" id="GO:1990281">
    <property type="term" value="C:efflux pump complex"/>
    <property type="evidence" value="ECO:0007669"/>
    <property type="project" value="TreeGrafter"/>
</dbReference>
<feature type="region of interest" description="Disordered" evidence="3">
    <location>
        <begin position="409"/>
        <end position="432"/>
    </location>
</feature>
<dbReference type="AlphaFoldDB" id="A0A5K7YF59"/>
<evidence type="ECO:0000256" key="2">
    <source>
        <dbReference type="SAM" id="Coils"/>
    </source>
</evidence>
<proteinExistence type="inferred from homology"/>
<organism evidence="6 7">
    <name type="scientific">Desulfosarcina alkanivorans</name>
    <dbReference type="NCBI Taxonomy" id="571177"/>
    <lineage>
        <taxon>Bacteria</taxon>
        <taxon>Pseudomonadati</taxon>
        <taxon>Thermodesulfobacteriota</taxon>
        <taxon>Desulfobacteria</taxon>
        <taxon>Desulfobacterales</taxon>
        <taxon>Desulfosarcinaceae</taxon>
        <taxon>Desulfosarcina</taxon>
    </lineage>
</organism>
<keyword evidence="2" id="KW-0175">Coiled coil</keyword>
<comment type="similarity">
    <text evidence="1">Belongs to the membrane fusion protein (MFP) (TC 8.A.1) family.</text>
</comment>
<dbReference type="Pfam" id="PF25917">
    <property type="entry name" value="BSH_RND"/>
    <property type="match status" value="1"/>
</dbReference>
<reference evidence="6 7" key="1">
    <citation type="submission" date="2019-11" db="EMBL/GenBank/DDBJ databases">
        <title>Comparative genomics of hydrocarbon-degrading Desulfosarcina strains.</title>
        <authorList>
            <person name="Watanabe M."/>
            <person name="Kojima H."/>
            <person name="Fukui M."/>
        </authorList>
    </citation>
    <scope>NUCLEOTIDE SEQUENCE [LARGE SCALE GENOMIC DNA]</scope>
    <source>
        <strain evidence="6 7">PL12</strain>
    </source>
</reference>
<gene>
    <name evidence="6" type="ORF">DSCA_15960</name>
</gene>
<evidence type="ECO:0000256" key="4">
    <source>
        <dbReference type="SAM" id="Phobius"/>
    </source>
</evidence>
<dbReference type="InterPro" id="IPR058625">
    <property type="entry name" value="MdtA-like_BSH"/>
</dbReference>
<keyword evidence="4" id="KW-0472">Membrane</keyword>
<evidence type="ECO:0000259" key="5">
    <source>
        <dbReference type="Pfam" id="PF25917"/>
    </source>
</evidence>
<keyword evidence="7" id="KW-1185">Reference proteome</keyword>
<dbReference type="NCBIfam" id="TIGR01730">
    <property type="entry name" value="RND_mfp"/>
    <property type="match status" value="1"/>
</dbReference>
<protein>
    <submittedName>
        <fullName evidence="6">Membrane protein</fullName>
    </submittedName>
</protein>